<accession>A0A6A9QLC1</accession>
<dbReference type="OrthoDB" id="38361at2157"/>
<dbReference type="RefSeq" id="WP_054838931.1">
    <property type="nucleotide sequence ID" value="NZ_BBBY01000026.1"/>
</dbReference>
<keyword evidence="1" id="KW-0472">Membrane</keyword>
<proteinExistence type="predicted"/>
<name>A0A6A9QLC1_SULME</name>
<evidence type="ECO:0000313" key="3">
    <source>
        <dbReference type="Proteomes" id="UP000470772"/>
    </source>
</evidence>
<dbReference type="AlphaFoldDB" id="A0A6A9QLC1"/>
<sequence>MPSKLWIVGGAIAGLGYVVAIFYFLLSKREPYRWLGLTFFLGPVGSVVNYLMTRKDERDIAVTSLFLLYGFLIWIVVALMIGINPFYQVWGYVHGWIGI</sequence>
<dbReference type="Proteomes" id="UP000470772">
    <property type="component" value="Unassembled WGS sequence"/>
</dbReference>
<organism evidence="2 3">
    <name type="scientific">Sulfuracidifex metallicus DSM 6482 = JCM 9184</name>
    <dbReference type="NCBI Taxonomy" id="523847"/>
    <lineage>
        <taxon>Archaea</taxon>
        <taxon>Thermoproteota</taxon>
        <taxon>Thermoprotei</taxon>
        <taxon>Sulfolobales</taxon>
        <taxon>Sulfolobaceae</taxon>
        <taxon>Sulfuracidifex</taxon>
    </lineage>
</organism>
<feature type="transmembrane region" description="Helical" evidence="1">
    <location>
        <begin position="5"/>
        <end position="26"/>
    </location>
</feature>
<keyword evidence="1" id="KW-1133">Transmembrane helix</keyword>
<keyword evidence="1" id="KW-0812">Transmembrane</keyword>
<evidence type="ECO:0000313" key="2">
    <source>
        <dbReference type="EMBL" id="MUN29786.1"/>
    </source>
</evidence>
<protein>
    <submittedName>
        <fullName evidence="2">Uncharacterized protein</fullName>
    </submittedName>
</protein>
<comment type="caution">
    <text evidence="2">The sequence shown here is derived from an EMBL/GenBank/DDBJ whole genome shotgun (WGS) entry which is preliminary data.</text>
</comment>
<dbReference type="EMBL" id="WGGD01000005">
    <property type="protein sequence ID" value="MUN29786.1"/>
    <property type="molecule type" value="Genomic_DNA"/>
</dbReference>
<gene>
    <name evidence="2" type="ORF">GC250_10160</name>
</gene>
<reference evidence="2 3" key="1">
    <citation type="submission" date="2019-10" db="EMBL/GenBank/DDBJ databases">
        <title>Sequencing and Assembly of Multiple Reported Metal-Biooxidizing Members of the Extremely Thermoacidophilic Archaeal Family Sulfolobaceae.</title>
        <authorList>
            <person name="Counts J.A."/>
            <person name="Kelly R.M."/>
        </authorList>
    </citation>
    <scope>NUCLEOTIDE SEQUENCE [LARGE SCALE GENOMIC DNA]</scope>
    <source>
        <strain evidence="2 3">DSM 6482</strain>
    </source>
</reference>
<feature type="transmembrane region" description="Helical" evidence="1">
    <location>
        <begin position="32"/>
        <end position="52"/>
    </location>
</feature>
<keyword evidence="3" id="KW-1185">Reference proteome</keyword>
<evidence type="ECO:0000256" key="1">
    <source>
        <dbReference type="SAM" id="Phobius"/>
    </source>
</evidence>
<feature type="transmembrane region" description="Helical" evidence="1">
    <location>
        <begin position="64"/>
        <end position="87"/>
    </location>
</feature>